<keyword evidence="1" id="KW-0472">Membrane</keyword>
<evidence type="ECO:0000313" key="3">
    <source>
        <dbReference type="Proteomes" id="UP000830167"/>
    </source>
</evidence>
<name>A0ABY4CNT4_9BACL</name>
<dbReference type="EMBL" id="CP089291">
    <property type="protein sequence ID" value="UOF92063.1"/>
    <property type="molecule type" value="Genomic_DNA"/>
</dbReference>
<dbReference type="Proteomes" id="UP000830167">
    <property type="component" value="Chromosome"/>
</dbReference>
<keyword evidence="1" id="KW-0812">Transmembrane</keyword>
<evidence type="ECO:0000256" key="1">
    <source>
        <dbReference type="SAM" id="Phobius"/>
    </source>
</evidence>
<feature type="transmembrane region" description="Helical" evidence="1">
    <location>
        <begin position="107"/>
        <end position="131"/>
    </location>
</feature>
<keyword evidence="1" id="KW-1133">Transmembrane helix</keyword>
<sequence length="273" mass="30490">MREIWMMANYEWKLIRSKRLLLLFAIFYAVLCIAIAYFGSFYAGYGRIQNLRTTGISLMNFSLLFLPLMALLSGVTSFTDQKESWELICTQPITIGELMIGKFLGQFFGMILPILAGFVMSAIVIVSSGTFYGWRDYLFLLLLNIVTAAVFLAISFAVAALCKRGAKVFGWIFAVWATMVLFYDMLVIGLVILSTGLNQQISLWAALLFNPVDMIRILGVSQMGVYDAVSATGTLVQETLQTKGPAFLLVAVFIWFAGCLFAAIQFTRRQDLV</sequence>
<organism evidence="2 3">
    <name type="scientific">Fodinisporobacter ferrooxydans</name>
    <dbReference type="NCBI Taxonomy" id="2901836"/>
    <lineage>
        <taxon>Bacteria</taxon>
        <taxon>Bacillati</taxon>
        <taxon>Bacillota</taxon>
        <taxon>Bacilli</taxon>
        <taxon>Bacillales</taxon>
        <taxon>Alicyclobacillaceae</taxon>
        <taxon>Fodinisporobacter</taxon>
    </lineage>
</organism>
<feature type="transmembrane region" description="Helical" evidence="1">
    <location>
        <begin position="137"/>
        <end position="161"/>
    </location>
</feature>
<reference evidence="2" key="1">
    <citation type="submission" date="2021-12" db="EMBL/GenBank/DDBJ databases">
        <title>Alicyclobacillaceae gen. nov., sp. nov., isolated from chalcocite enrichment system.</title>
        <authorList>
            <person name="Jiang Z."/>
        </authorList>
    </citation>
    <scope>NUCLEOTIDE SEQUENCE</scope>
    <source>
        <strain evidence="2">MYW30-H2</strain>
    </source>
</reference>
<keyword evidence="3" id="KW-1185">Reference proteome</keyword>
<dbReference type="Pfam" id="PF12679">
    <property type="entry name" value="ABC2_membrane_2"/>
    <property type="match status" value="1"/>
</dbReference>
<protein>
    <submittedName>
        <fullName evidence="2">ABC transporter permease</fullName>
    </submittedName>
</protein>
<feature type="transmembrane region" description="Helical" evidence="1">
    <location>
        <begin position="55"/>
        <end position="75"/>
    </location>
</feature>
<gene>
    <name evidence="2" type="ORF">LSG31_07485</name>
</gene>
<proteinExistence type="predicted"/>
<feature type="transmembrane region" description="Helical" evidence="1">
    <location>
        <begin position="246"/>
        <end position="267"/>
    </location>
</feature>
<feature type="transmembrane region" description="Helical" evidence="1">
    <location>
        <begin position="20"/>
        <end position="43"/>
    </location>
</feature>
<evidence type="ECO:0000313" key="2">
    <source>
        <dbReference type="EMBL" id="UOF92063.1"/>
    </source>
</evidence>
<feature type="transmembrane region" description="Helical" evidence="1">
    <location>
        <begin position="168"/>
        <end position="193"/>
    </location>
</feature>
<dbReference type="RefSeq" id="WP_347438746.1">
    <property type="nucleotide sequence ID" value="NZ_CP089291.1"/>
</dbReference>
<accession>A0ABY4CNT4</accession>